<accession>A0A4Y2RJ20</accession>
<evidence type="ECO:0000313" key="2">
    <source>
        <dbReference type="Proteomes" id="UP000499080"/>
    </source>
</evidence>
<dbReference type="Proteomes" id="UP000499080">
    <property type="component" value="Unassembled WGS sequence"/>
</dbReference>
<organism evidence="1 2">
    <name type="scientific">Araneus ventricosus</name>
    <name type="common">Orbweaver spider</name>
    <name type="synonym">Epeira ventricosa</name>
    <dbReference type="NCBI Taxonomy" id="182803"/>
    <lineage>
        <taxon>Eukaryota</taxon>
        <taxon>Metazoa</taxon>
        <taxon>Ecdysozoa</taxon>
        <taxon>Arthropoda</taxon>
        <taxon>Chelicerata</taxon>
        <taxon>Arachnida</taxon>
        <taxon>Araneae</taxon>
        <taxon>Araneomorphae</taxon>
        <taxon>Entelegynae</taxon>
        <taxon>Araneoidea</taxon>
        <taxon>Araneidae</taxon>
        <taxon>Araneus</taxon>
    </lineage>
</organism>
<keyword evidence="2" id="KW-1185">Reference proteome</keyword>
<dbReference type="AlphaFoldDB" id="A0A4Y2RJ20"/>
<gene>
    <name evidence="1" type="ORF">AVEN_270334_1</name>
</gene>
<dbReference type="EMBL" id="BGPR01017267">
    <property type="protein sequence ID" value="GBN75628.1"/>
    <property type="molecule type" value="Genomic_DNA"/>
</dbReference>
<reference evidence="1 2" key="1">
    <citation type="journal article" date="2019" name="Sci. Rep.">
        <title>Orb-weaving spider Araneus ventricosus genome elucidates the spidroin gene catalogue.</title>
        <authorList>
            <person name="Kono N."/>
            <person name="Nakamura H."/>
            <person name="Ohtoshi R."/>
            <person name="Moran D.A.P."/>
            <person name="Shinohara A."/>
            <person name="Yoshida Y."/>
            <person name="Fujiwara M."/>
            <person name="Mori M."/>
            <person name="Tomita M."/>
            <person name="Arakawa K."/>
        </authorList>
    </citation>
    <scope>NUCLEOTIDE SEQUENCE [LARGE SCALE GENOMIC DNA]</scope>
</reference>
<protein>
    <submittedName>
        <fullName evidence="1">Uncharacterized protein</fullName>
    </submittedName>
</protein>
<proteinExistence type="predicted"/>
<evidence type="ECO:0000313" key="1">
    <source>
        <dbReference type="EMBL" id="GBN75628.1"/>
    </source>
</evidence>
<sequence>MYLSSIGTFEDRYNFLIFTFRDMFHDSFSPVLTQDQATKLQRGGENASFGLAEFGGSRGQGSLPSQICRMCEPGSRKSKVVCQIFSLWSGVKVWRIGWYLRCHIFLYDFGSN</sequence>
<name>A0A4Y2RJ20_ARAVE</name>
<comment type="caution">
    <text evidence="1">The sequence shown here is derived from an EMBL/GenBank/DDBJ whole genome shotgun (WGS) entry which is preliminary data.</text>
</comment>